<sequence>MADGSVKEKSEDERHDSLFPLLLRRSTGGEDEEKSVGADTETPRDATTKTRSCGQGSRIAYPETHLGKKVKATKNEAEREDEDDEEEEFMDYIDSFLESDDEKEQRSLDQKNNILETRDEEEQRSMDHQSLSESEDDQRESENEIIEETEEETFYDHEVLQDKTCLELGYSQRPKIYKTYFDSRSRGVAILVNKPHICLKAYSEGGDFAWIYTEIDEEKYTFVSVYYHNMEKPEFMWRILYSFLLHGPKAWTESRLVIGGDFNTTLNSELDLVDENPGHEGRRKILNKFLSIVNLADVWREKNKSGRKYTFSCNDPKSRLDYVFMLQKDLENVKDCDIPVDQTKFRKLSDHYPVVLTLTTK</sequence>
<dbReference type="Gene3D" id="3.60.10.10">
    <property type="entry name" value="Endonuclease/exonuclease/phosphatase"/>
    <property type="match status" value="1"/>
</dbReference>
<feature type="compositionally biased region" description="Acidic residues" evidence="1">
    <location>
        <begin position="78"/>
        <end position="102"/>
    </location>
</feature>
<reference evidence="2" key="1">
    <citation type="submission" date="2021-02" db="EMBL/GenBank/DDBJ databases">
        <title>Comparative genomics reveals that relaxation of natural selection precedes convergent phenotypic evolution of cavefish.</title>
        <authorList>
            <person name="Peng Z."/>
        </authorList>
    </citation>
    <scope>NUCLEOTIDE SEQUENCE</scope>
    <source>
        <tissue evidence="2">Muscle</tissue>
    </source>
</reference>
<keyword evidence="3" id="KW-1185">Reference proteome</keyword>
<evidence type="ECO:0000256" key="1">
    <source>
        <dbReference type="SAM" id="MobiDB-lite"/>
    </source>
</evidence>
<evidence type="ECO:0000313" key="2">
    <source>
        <dbReference type="EMBL" id="KAI7789618.1"/>
    </source>
</evidence>
<dbReference type="AlphaFoldDB" id="A0A9W7W910"/>
<feature type="compositionally biased region" description="Acidic residues" evidence="1">
    <location>
        <begin position="133"/>
        <end position="153"/>
    </location>
</feature>
<comment type="caution">
    <text evidence="2">The sequence shown here is derived from an EMBL/GenBank/DDBJ whole genome shotgun (WGS) entry which is preliminary data.</text>
</comment>
<protein>
    <recommendedName>
        <fullName evidence="4">Endonuclease/exonuclease/phosphatase domain-containing protein</fullName>
    </recommendedName>
</protein>
<accession>A0A9W7W910</accession>
<dbReference type="SUPFAM" id="SSF56219">
    <property type="entry name" value="DNase I-like"/>
    <property type="match status" value="1"/>
</dbReference>
<evidence type="ECO:0008006" key="4">
    <source>
        <dbReference type="Google" id="ProtNLM"/>
    </source>
</evidence>
<proteinExistence type="predicted"/>
<dbReference type="EMBL" id="JAFHDT010000415">
    <property type="protein sequence ID" value="KAI7789618.1"/>
    <property type="molecule type" value="Genomic_DNA"/>
</dbReference>
<name>A0A9W7W910_TRIRA</name>
<organism evidence="2 3">
    <name type="scientific">Triplophysa rosa</name>
    <name type="common">Cave loach</name>
    <dbReference type="NCBI Taxonomy" id="992332"/>
    <lineage>
        <taxon>Eukaryota</taxon>
        <taxon>Metazoa</taxon>
        <taxon>Chordata</taxon>
        <taxon>Craniata</taxon>
        <taxon>Vertebrata</taxon>
        <taxon>Euteleostomi</taxon>
        <taxon>Actinopterygii</taxon>
        <taxon>Neopterygii</taxon>
        <taxon>Teleostei</taxon>
        <taxon>Ostariophysi</taxon>
        <taxon>Cypriniformes</taxon>
        <taxon>Nemacheilidae</taxon>
        <taxon>Triplophysa</taxon>
    </lineage>
</organism>
<evidence type="ECO:0000313" key="3">
    <source>
        <dbReference type="Proteomes" id="UP001059041"/>
    </source>
</evidence>
<gene>
    <name evidence="2" type="ORF">IRJ41_005286</name>
</gene>
<dbReference type="InterPro" id="IPR036691">
    <property type="entry name" value="Endo/exonu/phosph_ase_sf"/>
</dbReference>
<dbReference type="Proteomes" id="UP001059041">
    <property type="component" value="Unassembled WGS sequence"/>
</dbReference>
<feature type="region of interest" description="Disordered" evidence="1">
    <location>
        <begin position="1"/>
        <end position="153"/>
    </location>
</feature>
<feature type="compositionally biased region" description="Basic and acidic residues" evidence="1">
    <location>
        <begin position="1"/>
        <end position="17"/>
    </location>
</feature>